<proteinExistence type="predicted"/>
<organism evidence="1 2">
    <name type="scientific">Roseovarius litoreus</name>
    <dbReference type="NCBI Taxonomy" id="1155722"/>
    <lineage>
        <taxon>Bacteria</taxon>
        <taxon>Pseudomonadati</taxon>
        <taxon>Pseudomonadota</taxon>
        <taxon>Alphaproteobacteria</taxon>
        <taxon>Rhodobacterales</taxon>
        <taxon>Roseobacteraceae</taxon>
        <taxon>Roseovarius</taxon>
    </lineage>
</organism>
<sequence>MSTGQKNTARRRFWQLLDSEFVFARDMFFAPVNFLFAAVQDSVKRANSEARLAVAWSLSDEENGKKR</sequence>
<protein>
    <submittedName>
        <fullName evidence="1">Uncharacterized protein</fullName>
    </submittedName>
</protein>
<dbReference type="RefSeq" id="WP_007816398.1">
    <property type="nucleotide sequence ID" value="NZ_FRCB01000001.1"/>
</dbReference>
<dbReference type="Proteomes" id="UP000322545">
    <property type="component" value="Unassembled WGS sequence"/>
</dbReference>
<keyword evidence="2" id="KW-1185">Reference proteome</keyword>
<evidence type="ECO:0000313" key="1">
    <source>
        <dbReference type="EMBL" id="SHL38568.1"/>
    </source>
</evidence>
<gene>
    <name evidence="1" type="ORF">SAMN05443432_101328</name>
</gene>
<reference evidence="1 2" key="1">
    <citation type="submission" date="2016-11" db="EMBL/GenBank/DDBJ databases">
        <authorList>
            <person name="Varghese N."/>
            <person name="Submissions S."/>
        </authorList>
    </citation>
    <scope>NUCLEOTIDE SEQUENCE [LARGE SCALE GENOMIC DNA]</scope>
    <source>
        <strain evidence="1 2">DSM 28249</strain>
    </source>
</reference>
<accession>A0A1M7A787</accession>
<dbReference type="AlphaFoldDB" id="A0A1M7A787"/>
<evidence type="ECO:0000313" key="2">
    <source>
        <dbReference type="Proteomes" id="UP000322545"/>
    </source>
</evidence>
<dbReference type="EMBL" id="FRCB01000001">
    <property type="protein sequence ID" value="SHL38568.1"/>
    <property type="molecule type" value="Genomic_DNA"/>
</dbReference>
<name>A0A1M7A787_9RHOB</name>